<dbReference type="AlphaFoldDB" id="A0A803SKY9"/>
<dbReference type="Ensembl" id="ENSACAT00000042129.1">
    <property type="protein sequence ID" value="ENSACAP00000023629.1"/>
    <property type="gene ID" value="ENSACAG00000002130.4"/>
</dbReference>
<feature type="region of interest" description="Disordered" evidence="1">
    <location>
        <begin position="1"/>
        <end position="26"/>
    </location>
</feature>
<accession>A0A803SKY9</accession>
<dbReference type="PANTHER" id="PTHR32122:SF1">
    <property type="entry name" value="TATA BOX-BINDING PROTEIN-ASSOCIATED FACTOR RNA POLYMERASE I SUBUNIT A"/>
    <property type="match status" value="1"/>
</dbReference>
<organism evidence="2 3">
    <name type="scientific">Anolis carolinensis</name>
    <name type="common">Green anole</name>
    <name type="synonym">American chameleon</name>
    <dbReference type="NCBI Taxonomy" id="28377"/>
    <lineage>
        <taxon>Eukaryota</taxon>
        <taxon>Metazoa</taxon>
        <taxon>Chordata</taxon>
        <taxon>Craniata</taxon>
        <taxon>Vertebrata</taxon>
        <taxon>Euteleostomi</taxon>
        <taxon>Lepidosauria</taxon>
        <taxon>Squamata</taxon>
        <taxon>Bifurcata</taxon>
        <taxon>Unidentata</taxon>
        <taxon>Episquamata</taxon>
        <taxon>Toxicofera</taxon>
        <taxon>Iguania</taxon>
        <taxon>Dactyloidae</taxon>
        <taxon>Anolis</taxon>
    </lineage>
</organism>
<dbReference type="GO" id="GO:0006360">
    <property type="term" value="P:transcription by RNA polymerase I"/>
    <property type="evidence" value="ECO:0007669"/>
    <property type="project" value="InterPro"/>
</dbReference>
<dbReference type="GeneTree" id="ENSGT00940000161139"/>
<proteinExistence type="predicted"/>
<protein>
    <submittedName>
        <fullName evidence="2">HHIP like 2</fullName>
    </submittedName>
</protein>
<feature type="compositionally biased region" description="Acidic residues" evidence="1">
    <location>
        <begin position="9"/>
        <end position="23"/>
    </location>
</feature>
<dbReference type="Proteomes" id="UP000001646">
    <property type="component" value="Chromosome 1"/>
</dbReference>
<dbReference type="InterPro" id="IPR039495">
    <property type="entry name" value="TAF1A"/>
</dbReference>
<dbReference type="PANTHER" id="PTHR32122">
    <property type="entry name" value="TATA BOX-BINDING PROTEIN ASSOCIATED FACTOR RNA POLYMERASE I SUBUNIT A"/>
    <property type="match status" value="1"/>
</dbReference>
<evidence type="ECO:0000313" key="2">
    <source>
        <dbReference type="Ensembl" id="ENSACAP00000023629.1"/>
    </source>
</evidence>
<dbReference type="GO" id="GO:0000120">
    <property type="term" value="C:RNA polymerase I transcription regulator complex"/>
    <property type="evidence" value="ECO:0007669"/>
    <property type="project" value="InterPro"/>
</dbReference>
<reference evidence="2 3" key="1">
    <citation type="submission" date="2009-12" db="EMBL/GenBank/DDBJ databases">
        <title>The Genome Sequence of Anolis carolinensis (Green Anole Lizard).</title>
        <authorList>
            <consortium name="The Genome Sequencing Platform"/>
            <person name="Di Palma F."/>
            <person name="Alfoldi J."/>
            <person name="Heiman D."/>
            <person name="Young S."/>
            <person name="Grabherr M."/>
            <person name="Johnson J."/>
            <person name="Lander E.S."/>
            <person name="Lindblad-Toh K."/>
        </authorList>
    </citation>
    <scope>NUCLEOTIDE SEQUENCE [LARGE SCALE GENOMIC DNA]</scope>
    <source>
        <strain evidence="2 3">JBL SC #1</strain>
    </source>
</reference>
<gene>
    <name evidence="2" type="primary">HHIPL2</name>
</gene>
<reference evidence="2" key="3">
    <citation type="submission" date="2025-09" db="UniProtKB">
        <authorList>
            <consortium name="Ensembl"/>
        </authorList>
    </citation>
    <scope>IDENTIFICATION</scope>
</reference>
<dbReference type="Pfam" id="PF14929">
    <property type="entry name" value="TAF1_subA"/>
    <property type="match status" value="1"/>
</dbReference>
<dbReference type="InterPro" id="IPR052669">
    <property type="entry name" value="SL1/TIF-IB_Component"/>
</dbReference>
<name>A0A803SKY9_ANOCA</name>
<keyword evidence="3" id="KW-1185">Reference proteome</keyword>
<reference evidence="2" key="2">
    <citation type="submission" date="2025-08" db="UniProtKB">
        <authorList>
            <consortium name="Ensembl"/>
        </authorList>
    </citation>
    <scope>IDENTIFICATION</scope>
</reference>
<sequence>MDSFVKGLEDEEEQDSSEEETEDISARRAIDAPVAELYLPSLPKHFRRPILVHREPSEFHKAKDDCLRCIHNALLQSQWQRAAELMVSYLELLESTNWARQREGSEEIWKIGTEIMQQHPESSVQEASHFADRMKNLGVIKYLKVSLEHAFHLLCNGFLEEAYQDLSLAESWRYGELSLAQEKERKLIQGYRGLLDYYKWLKKRTDMLEHDEDSYARTSVQQEVDRLYQQAKDCLKEIIKIPGVWDPFVTCYVDMLEHYEEFEEARETLHEYAYNSKFPSNPNAHVFFYQFLKRRGEPKKAQISALQILHELVPSHELMLEFYTMLSKSDKNKHHKKCLKVIFSVLDFAGWKENVKAWHCLAKQIVEILQNPDKQLDWLRKEWSARKDWWPSFHFSLHLAKQNWQENEDLVYEKTLVAGILLGKDSKYSKYIIQQSNKARKKNIKPLKKFLKEHSWLCYLFRHHLVVSS</sequence>
<dbReference type="Bgee" id="ENSACAG00000002130">
    <property type="expression patterns" value="Expressed in skeletal muscle tissue and 10 other cell types or tissues"/>
</dbReference>
<evidence type="ECO:0000256" key="1">
    <source>
        <dbReference type="SAM" id="MobiDB-lite"/>
    </source>
</evidence>
<evidence type="ECO:0000313" key="3">
    <source>
        <dbReference type="Proteomes" id="UP000001646"/>
    </source>
</evidence>